<evidence type="ECO:0000313" key="1">
    <source>
        <dbReference type="EMBL" id="TGL45970.1"/>
    </source>
</evidence>
<comment type="caution">
    <text evidence="1">The sequence shown here is derived from an EMBL/GenBank/DDBJ whole genome shotgun (WGS) entry which is preliminary data.</text>
</comment>
<dbReference type="Proteomes" id="UP000298125">
    <property type="component" value="Unassembled WGS sequence"/>
</dbReference>
<accession>A0A4R9JKF2</accession>
<keyword evidence="2" id="KW-1185">Reference proteome</keyword>
<dbReference type="AlphaFoldDB" id="A0A4R9JKF2"/>
<protein>
    <submittedName>
        <fullName evidence="1">Uncharacterized protein</fullName>
    </submittedName>
</protein>
<name>A0A4R9JKF2_9LEPT</name>
<gene>
    <name evidence="1" type="ORF">EHQ49_00870</name>
</gene>
<organism evidence="1 2">
    <name type="scientific">Leptospira perdikensis</name>
    <dbReference type="NCBI Taxonomy" id="2484948"/>
    <lineage>
        <taxon>Bacteria</taxon>
        <taxon>Pseudomonadati</taxon>
        <taxon>Spirochaetota</taxon>
        <taxon>Spirochaetia</taxon>
        <taxon>Leptospirales</taxon>
        <taxon>Leptospiraceae</taxon>
        <taxon>Leptospira</taxon>
    </lineage>
</organism>
<sequence length="268" mass="31822">MRKRLKFEQMKTNLTILLEKFASDTWKKIRLGYLYSCSQIETTITDNHLLEFSIANVNNLRIYKAKGLDEPKKGFDWEWWVGSYNRGYYRYSIQAKLLHYADNKYYSLRYAVKGTQQIDILESFSKSQNSIPLYCFYNSRPININNSTSWHCNLPYDTEQLGCTLVPIDHVKKYIQKRSTRTFESLHSTIDAIPWRCIVTCPSFFPRKNLINQLSPKNREVRLVMELPDFLKKRNKEDEKYTIELPDKYYDSDLGGKPKNILVFELEN</sequence>
<evidence type="ECO:0000313" key="2">
    <source>
        <dbReference type="Proteomes" id="UP000298125"/>
    </source>
</evidence>
<proteinExistence type="predicted"/>
<reference evidence="1" key="1">
    <citation type="journal article" date="2019" name="PLoS Negl. Trop. Dis.">
        <title>Revisiting the worldwide diversity of Leptospira species in the environment.</title>
        <authorList>
            <person name="Vincent A.T."/>
            <person name="Schiettekatte O."/>
            <person name="Bourhy P."/>
            <person name="Veyrier F.J."/>
            <person name="Picardeau M."/>
        </authorList>
    </citation>
    <scope>NUCLEOTIDE SEQUENCE [LARGE SCALE GENOMIC DNA]</scope>
    <source>
        <strain evidence="1">201702692</strain>
    </source>
</reference>
<dbReference type="EMBL" id="RQGA01000001">
    <property type="protein sequence ID" value="TGL45970.1"/>
    <property type="molecule type" value="Genomic_DNA"/>
</dbReference>